<sequence length="29" mass="2904">MEGGAEADLAVGKQALEGAGGLDFGVRRE</sequence>
<proteinExistence type="predicted"/>
<dbReference type="Proteomes" id="UP000265520">
    <property type="component" value="Unassembled WGS sequence"/>
</dbReference>
<name>A0A392UPF8_9FABA</name>
<evidence type="ECO:0000313" key="1">
    <source>
        <dbReference type="EMBL" id="MCI74758.1"/>
    </source>
</evidence>
<evidence type="ECO:0000313" key="2">
    <source>
        <dbReference type="Proteomes" id="UP000265520"/>
    </source>
</evidence>
<comment type="caution">
    <text evidence="1">The sequence shown here is derived from an EMBL/GenBank/DDBJ whole genome shotgun (WGS) entry which is preliminary data.</text>
</comment>
<organism evidence="1 2">
    <name type="scientific">Trifolium medium</name>
    <dbReference type="NCBI Taxonomy" id="97028"/>
    <lineage>
        <taxon>Eukaryota</taxon>
        <taxon>Viridiplantae</taxon>
        <taxon>Streptophyta</taxon>
        <taxon>Embryophyta</taxon>
        <taxon>Tracheophyta</taxon>
        <taxon>Spermatophyta</taxon>
        <taxon>Magnoliopsida</taxon>
        <taxon>eudicotyledons</taxon>
        <taxon>Gunneridae</taxon>
        <taxon>Pentapetalae</taxon>
        <taxon>rosids</taxon>
        <taxon>fabids</taxon>
        <taxon>Fabales</taxon>
        <taxon>Fabaceae</taxon>
        <taxon>Papilionoideae</taxon>
        <taxon>50 kb inversion clade</taxon>
        <taxon>NPAAA clade</taxon>
        <taxon>Hologalegina</taxon>
        <taxon>IRL clade</taxon>
        <taxon>Trifolieae</taxon>
        <taxon>Trifolium</taxon>
    </lineage>
</organism>
<dbReference type="EMBL" id="LXQA010867186">
    <property type="protein sequence ID" value="MCI74758.1"/>
    <property type="molecule type" value="Genomic_DNA"/>
</dbReference>
<keyword evidence="2" id="KW-1185">Reference proteome</keyword>
<dbReference type="AlphaFoldDB" id="A0A392UPF8"/>
<reference evidence="1 2" key="1">
    <citation type="journal article" date="2018" name="Front. Plant Sci.">
        <title>Red Clover (Trifolium pratense) and Zigzag Clover (T. medium) - A Picture of Genomic Similarities and Differences.</title>
        <authorList>
            <person name="Dluhosova J."/>
            <person name="Istvanek J."/>
            <person name="Nedelnik J."/>
            <person name="Repkova J."/>
        </authorList>
    </citation>
    <scope>NUCLEOTIDE SEQUENCE [LARGE SCALE GENOMIC DNA]</scope>
    <source>
        <strain evidence="2">cv. 10/8</strain>
        <tissue evidence="1">Leaf</tissue>
    </source>
</reference>
<protein>
    <submittedName>
        <fullName evidence="1">Uncharacterized protein</fullName>
    </submittedName>
</protein>
<accession>A0A392UPF8</accession>
<feature type="non-terminal residue" evidence="1">
    <location>
        <position position="29"/>
    </location>
</feature>